<reference evidence="3" key="1">
    <citation type="submission" date="2022-11" db="UniProtKB">
        <authorList>
            <consortium name="WormBaseParasite"/>
        </authorList>
    </citation>
    <scope>IDENTIFICATION</scope>
</reference>
<sequence length="401" mass="45811">MGRVSKSRCNLRACAAKARLNRHKIADKFSVELSSIFLVEELNRYKEKEAAMNLEEQTESGLEEDTCEIMQLERRDKVVATVEETRRTPTKRKESSSTKREFNTLSRSGKKKRISKFKRSLSQNLPPSYRITKSPLKEPTVEESINLLISGNVTEKTYQKVRNLSTKPVVSRYSVRKEMLKLQKEYGEATEFKQNGIIIVGERVEIEFLAVGDLKFLPALMGLQGGSSDSFCPWCHITRNQVKIDGFRAGKRTSEDLILNAQQCESELKTNKKSKAASIRRKYGSVKGTPLIKFIQPEQLVPPPFHLLAQLVDSSIKYVTKNLNNTTLEDAIVQLNLNIHYPSQSLNGNESRKLLEKIRKREVVIEEPGLELFLAAADVEQFAVARIIQHNSWIQRFPNWK</sequence>
<dbReference type="WBParaSite" id="PSU_v2.g11851.t1">
    <property type="protein sequence ID" value="PSU_v2.g11851.t1"/>
    <property type="gene ID" value="PSU_v2.g11851"/>
</dbReference>
<name>A0A914Y217_9BILA</name>
<evidence type="ECO:0000313" key="2">
    <source>
        <dbReference type="Proteomes" id="UP000887577"/>
    </source>
</evidence>
<dbReference type="AlphaFoldDB" id="A0A914Y217"/>
<protein>
    <submittedName>
        <fullName evidence="3">Uncharacterized protein</fullName>
    </submittedName>
</protein>
<accession>A0A914Y217</accession>
<feature type="compositionally biased region" description="Basic and acidic residues" evidence="1">
    <location>
        <begin position="83"/>
        <end position="102"/>
    </location>
</feature>
<organism evidence="2 3">
    <name type="scientific">Panagrolaimus superbus</name>
    <dbReference type="NCBI Taxonomy" id="310955"/>
    <lineage>
        <taxon>Eukaryota</taxon>
        <taxon>Metazoa</taxon>
        <taxon>Ecdysozoa</taxon>
        <taxon>Nematoda</taxon>
        <taxon>Chromadorea</taxon>
        <taxon>Rhabditida</taxon>
        <taxon>Tylenchina</taxon>
        <taxon>Panagrolaimomorpha</taxon>
        <taxon>Panagrolaimoidea</taxon>
        <taxon>Panagrolaimidae</taxon>
        <taxon>Panagrolaimus</taxon>
    </lineage>
</organism>
<evidence type="ECO:0000256" key="1">
    <source>
        <dbReference type="SAM" id="MobiDB-lite"/>
    </source>
</evidence>
<proteinExistence type="predicted"/>
<evidence type="ECO:0000313" key="3">
    <source>
        <dbReference type="WBParaSite" id="PSU_v2.g11851.t1"/>
    </source>
</evidence>
<keyword evidence="2" id="KW-1185">Reference proteome</keyword>
<feature type="region of interest" description="Disordered" evidence="1">
    <location>
        <begin position="83"/>
        <end position="107"/>
    </location>
</feature>
<dbReference type="Proteomes" id="UP000887577">
    <property type="component" value="Unplaced"/>
</dbReference>